<keyword evidence="3" id="KW-1185">Reference proteome</keyword>
<comment type="caution">
    <text evidence="2">The sequence shown here is derived from an EMBL/GenBank/DDBJ whole genome shotgun (WGS) entry which is preliminary data.</text>
</comment>
<evidence type="ECO:0000313" key="2">
    <source>
        <dbReference type="EMBL" id="KAI3921552.1"/>
    </source>
</evidence>
<dbReference type="AlphaFoldDB" id="A0AAD4SUE0"/>
<feature type="signal peptide" evidence="1">
    <location>
        <begin position="1"/>
        <end position="29"/>
    </location>
</feature>
<dbReference type="Proteomes" id="UP001202328">
    <property type="component" value="Unassembled WGS sequence"/>
</dbReference>
<reference evidence="2" key="1">
    <citation type="submission" date="2022-04" db="EMBL/GenBank/DDBJ databases">
        <title>A functionally conserved STORR gene fusion in Papaver species that diverged 16.8 million years ago.</title>
        <authorList>
            <person name="Catania T."/>
        </authorList>
    </citation>
    <scope>NUCLEOTIDE SEQUENCE</scope>
    <source>
        <strain evidence="2">S-188037</strain>
    </source>
</reference>
<protein>
    <submittedName>
        <fullName evidence="2">Uncharacterized protein</fullName>
    </submittedName>
</protein>
<sequence length="91" mass="9458">MANTHFSFSPAMVGFAFLLIVLHFGDVSSAPAPLDAPCSGVELASLSNVLSCSACETFCIQDASGFGSVVCSGDDLISRFFGSIKICHCCQ</sequence>
<name>A0AAD4SUE0_9MAGN</name>
<dbReference type="EMBL" id="JAJJMB010008687">
    <property type="protein sequence ID" value="KAI3921552.1"/>
    <property type="molecule type" value="Genomic_DNA"/>
</dbReference>
<feature type="chain" id="PRO_5042002028" evidence="1">
    <location>
        <begin position="30"/>
        <end position="91"/>
    </location>
</feature>
<gene>
    <name evidence="2" type="ORF">MKW98_013486</name>
</gene>
<organism evidence="2 3">
    <name type="scientific">Papaver atlanticum</name>
    <dbReference type="NCBI Taxonomy" id="357466"/>
    <lineage>
        <taxon>Eukaryota</taxon>
        <taxon>Viridiplantae</taxon>
        <taxon>Streptophyta</taxon>
        <taxon>Embryophyta</taxon>
        <taxon>Tracheophyta</taxon>
        <taxon>Spermatophyta</taxon>
        <taxon>Magnoliopsida</taxon>
        <taxon>Ranunculales</taxon>
        <taxon>Papaveraceae</taxon>
        <taxon>Papaveroideae</taxon>
        <taxon>Papaver</taxon>
    </lineage>
</organism>
<proteinExistence type="predicted"/>
<accession>A0AAD4SUE0</accession>
<keyword evidence="1" id="KW-0732">Signal</keyword>
<evidence type="ECO:0000256" key="1">
    <source>
        <dbReference type="SAM" id="SignalP"/>
    </source>
</evidence>
<evidence type="ECO:0000313" key="3">
    <source>
        <dbReference type="Proteomes" id="UP001202328"/>
    </source>
</evidence>